<keyword evidence="6" id="KW-1185">Reference proteome</keyword>
<proteinExistence type="predicted"/>
<evidence type="ECO:0000256" key="3">
    <source>
        <dbReference type="SAM" id="Coils"/>
    </source>
</evidence>
<dbReference type="OrthoDB" id="4977at2759"/>
<organism evidence="5 6">
    <name type="scientific">Armillaria ostoyae</name>
    <name type="common">Armillaria root rot fungus</name>
    <dbReference type="NCBI Taxonomy" id="47428"/>
    <lineage>
        <taxon>Eukaryota</taxon>
        <taxon>Fungi</taxon>
        <taxon>Dikarya</taxon>
        <taxon>Basidiomycota</taxon>
        <taxon>Agaricomycotina</taxon>
        <taxon>Agaricomycetes</taxon>
        <taxon>Agaricomycetidae</taxon>
        <taxon>Agaricales</taxon>
        <taxon>Marasmiineae</taxon>
        <taxon>Physalacriaceae</taxon>
        <taxon>Armillaria</taxon>
    </lineage>
</organism>
<dbReference type="PANTHER" id="PTHR15346">
    <property type="entry name" value="DYNACTIN SUBUNIT"/>
    <property type="match status" value="1"/>
</dbReference>
<dbReference type="OMA" id="SDMDIQP"/>
<evidence type="ECO:0000313" key="5">
    <source>
        <dbReference type="EMBL" id="SJK97375.1"/>
    </source>
</evidence>
<keyword evidence="2" id="KW-0963">Cytoplasm</keyword>
<dbReference type="Proteomes" id="UP000219338">
    <property type="component" value="Unassembled WGS sequence"/>
</dbReference>
<protein>
    <recommendedName>
        <fullName evidence="7">Dynactin subunit 2</fullName>
    </recommendedName>
</protein>
<dbReference type="GO" id="GO:0007017">
    <property type="term" value="P:microtubule-based process"/>
    <property type="evidence" value="ECO:0007669"/>
    <property type="project" value="InterPro"/>
</dbReference>
<gene>
    <name evidence="5" type="ORF">ARMOST_00627</name>
</gene>
<feature type="region of interest" description="Disordered" evidence="4">
    <location>
        <begin position="1"/>
        <end position="61"/>
    </location>
</feature>
<dbReference type="GO" id="GO:0005737">
    <property type="term" value="C:cytoplasm"/>
    <property type="evidence" value="ECO:0007669"/>
    <property type="project" value="UniProtKB-SubCell"/>
</dbReference>
<evidence type="ECO:0008006" key="7">
    <source>
        <dbReference type="Google" id="ProtNLM"/>
    </source>
</evidence>
<accession>A0A284QLM8</accession>
<dbReference type="GO" id="GO:0005869">
    <property type="term" value="C:dynactin complex"/>
    <property type="evidence" value="ECO:0007669"/>
    <property type="project" value="InterPro"/>
</dbReference>
<evidence type="ECO:0000256" key="4">
    <source>
        <dbReference type="SAM" id="MobiDB-lite"/>
    </source>
</evidence>
<sequence length="375" mass="41490">MNSAKYANLPDIDTAPDVYETEDVSPLEQGNKGDGSDEERERPRKHGEVGNGEELDSSSLIAMDAASLRFRKAEQRRERLRTTYEDDDEPAKLTLSHRLQALQIELGALEAEMADPTNPQVSKEKDPGELIRGIVDVRDRLEHIRKGKEGRGRLVGVVLEDHGLKEIQDKDTDIDEKDASEKRPSLGLVEMDERVGQLEKLVGSSTTALDELSPLPPPLVPLITRLNAQLTLLTQPRHIDSISRRLKLLLSDLDRTAAHSHRRQGSQPNAAATTTAEQLVPLLNRLGSSLPQVPHVLARLRTLSGLHAAASEFDATLKGLEEEQRQIKESLAELEGAVEGVEKSLEENRGVVKGNVEGLEGRMNKLFKRLDEIQA</sequence>
<name>A0A284QLM8_ARMOS</name>
<dbReference type="EMBL" id="FUEG01000001">
    <property type="protein sequence ID" value="SJK97375.1"/>
    <property type="molecule type" value="Genomic_DNA"/>
</dbReference>
<comment type="subcellular location">
    <subcellularLocation>
        <location evidence="1">Cytoplasm</location>
    </subcellularLocation>
</comment>
<keyword evidence="3" id="KW-0175">Coiled coil</keyword>
<dbReference type="Pfam" id="PF04912">
    <property type="entry name" value="Dynamitin"/>
    <property type="match status" value="1"/>
</dbReference>
<evidence type="ECO:0000256" key="2">
    <source>
        <dbReference type="ARBA" id="ARBA00022490"/>
    </source>
</evidence>
<dbReference type="STRING" id="47428.A0A284QLM8"/>
<evidence type="ECO:0000313" key="6">
    <source>
        <dbReference type="Proteomes" id="UP000219338"/>
    </source>
</evidence>
<evidence type="ECO:0000256" key="1">
    <source>
        <dbReference type="ARBA" id="ARBA00004496"/>
    </source>
</evidence>
<dbReference type="AlphaFoldDB" id="A0A284QLM8"/>
<dbReference type="InterPro" id="IPR028133">
    <property type="entry name" value="Dynamitin"/>
</dbReference>
<feature type="compositionally biased region" description="Basic and acidic residues" evidence="4">
    <location>
        <begin position="39"/>
        <end position="48"/>
    </location>
</feature>
<feature type="coiled-coil region" evidence="3">
    <location>
        <begin position="63"/>
        <end position="112"/>
    </location>
</feature>
<reference evidence="6" key="1">
    <citation type="journal article" date="2017" name="Nat. Ecol. Evol.">
        <title>Genome expansion and lineage-specific genetic innovations in the forest pathogenic fungi Armillaria.</title>
        <authorList>
            <person name="Sipos G."/>
            <person name="Prasanna A.N."/>
            <person name="Walter M.C."/>
            <person name="O'Connor E."/>
            <person name="Balint B."/>
            <person name="Krizsan K."/>
            <person name="Kiss B."/>
            <person name="Hess J."/>
            <person name="Varga T."/>
            <person name="Slot J."/>
            <person name="Riley R."/>
            <person name="Boka B."/>
            <person name="Rigling D."/>
            <person name="Barry K."/>
            <person name="Lee J."/>
            <person name="Mihaltcheva S."/>
            <person name="LaButti K."/>
            <person name="Lipzen A."/>
            <person name="Waldron R."/>
            <person name="Moloney N.M."/>
            <person name="Sperisen C."/>
            <person name="Kredics L."/>
            <person name="Vagvoelgyi C."/>
            <person name="Patrignani A."/>
            <person name="Fitzpatrick D."/>
            <person name="Nagy I."/>
            <person name="Doyle S."/>
            <person name="Anderson J.B."/>
            <person name="Grigoriev I.V."/>
            <person name="Gueldener U."/>
            <person name="Muensterkoetter M."/>
            <person name="Nagy L.G."/>
        </authorList>
    </citation>
    <scope>NUCLEOTIDE SEQUENCE [LARGE SCALE GENOMIC DNA]</scope>
    <source>
        <strain evidence="6">C18/9</strain>
    </source>
</reference>